<evidence type="ECO:0000313" key="2">
    <source>
        <dbReference type="EMBL" id="MBX25640.1"/>
    </source>
</evidence>
<feature type="region of interest" description="Disordered" evidence="1">
    <location>
        <begin position="148"/>
        <end position="170"/>
    </location>
</feature>
<proteinExistence type="predicted"/>
<name>A0A2P2M608_RHIMU</name>
<accession>A0A2P2M608</accession>
<reference evidence="2" key="1">
    <citation type="submission" date="2018-02" db="EMBL/GenBank/DDBJ databases">
        <title>Rhizophora mucronata_Transcriptome.</title>
        <authorList>
            <person name="Meera S.P."/>
            <person name="Sreeshan A."/>
            <person name="Augustine A."/>
        </authorList>
    </citation>
    <scope>NUCLEOTIDE SEQUENCE</scope>
    <source>
        <tissue evidence="2">Leaf</tissue>
    </source>
</reference>
<protein>
    <submittedName>
        <fullName evidence="2">F-box protein SKIP14</fullName>
    </submittedName>
</protein>
<dbReference type="EMBL" id="GGEC01045156">
    <property type="protein sequence ID" value="MBX25640.1"/>
    <property type="molecule type" value="Transcribed_RNA"/>
</dbReference>
<evidence type="ECO:0000256" key="1">
    <source>
        <dbReference type="SAM" id="MobiDB-lite"/>
    </source>
</evidence>
<organism evidence="2">
    <name type="scientific">Rhizophora mucronata</name>
    <name type="common">Asiatic mangrove</name>
    <dbReference type="NCBI Taxonomy" id="61149"/>
    <lineage>
        <taxon>Eukaryota</taxon>
        <taxon>Viridiplantae</taxon>
        <taxon>Streptophyta</taxon>
        <taxon>Embryophyta</taxon>
        <taxon>Tracheophyta</taxon>
        <taxon>Spermatophyta</taxon>
        <taxon>Magnoliopsida</taxon>
        <taxon>eudicotyledons</taxon>
        <taxon>Gunneridae</taxon>
        <taxon>Pentapetalae</taxon>
        <taxon>rosids</taxon>
        <taxon>fabids</taxon>
        <taxon>Malpighiales</taxon>
        <taxon>Rhizophoraceae</taxon>
        <taxon>Rhizophora</taxon>
    </lineage>
</organism>
<sequence>MTSLKAFKTMHAQGVKHLRIGGLYGVTQKHFEELKILLGTDGLVQQNARKPHFYHRGNFYLPCEDDRAIDIEICPSCQNLRLVYDCPAEICQGKEHPTQDCRACTLCIARCVQCGRCINESEYEETFCLELLCSDCWNHLLKFQEKPERKLGPPKSPAFHESARGLHFNG</sequence>
<dbReference type="AlphaFoldDB" id="A0A2P2M608"/>